<name>A0A7G7MR93_9PSEU</name>
<dbReference type="PRINTS" id="PR00412">
    <property type="entry name" value="EPOXHYDRLASE"/>
</dbReference>
<dbReference type="EMBL" id="CP060131">
    <property type="protein sequence ID" value="QNG55304.1"/>
    <property type="molecule type" value="Genomic_DNA"/>
</dbReference>
<evidence type="ECO:0000313" key="3">
    <source>
        <dbReference type="EMBL" id="QNG55304.1"/>
    </source>
</evidence>
<dbReference type="Gene3D" id="3.40.50.1820">
    <property type="entry name" value="alpha/beta hydrolase"/>
    <property type="match status" value="1"/>
</dbReference>
<dbReference type="SUPFAM" id="SSF53474">
    <property type="entry name" value="alpha/beta-Hydrolases"/>
    <property type="match status" value="1"/>
</dbReference>
<dbReference type="PRINTS" id="PR00111">
    <property type="entry name" value="ABHYDROLASE"/>
</dbReference>
<keyword evidence="1 3" id="KW-0378">Hydrolase</keyword>
<evidence type="ECO:0000259" key="2">
    <source>
        <dbReference type="Pfam" id="PF00561"/>
    </source>
</evidence>
<reference evidence="3 4" key="1">
    <citation type="submission" date="2020-08" db="EMBL/GenBank/DDBJ databases">
        <authorList>
            <person name="Mo P."/>
        </authorList>
    </citation>
    <scope>NUCLEOTIDE SEQUENCE [LARGE SCALE GENOMIC DNA]</scope>
    <source>
        <strain evidence="3 4">CGMCC 4.1532</strain>
    </source>
</reference>
<dbReference type="InterPro" id="IPR000073">
    <property type="entry name" value="AB_hydrolase_1"/>
</dbReference>
<dbReference type="Pfam" id="PF00561">
    <property type="entry name" value="Abhydrolase_1"/>
    <property type="match status" value="1"/>
</dbReference>
<sequence length="328" mass="35438">MRWNAWFIVLPSSGAAGIDRPTAPPKPNRRGRHNLRAGEQWWIGDDDRVTTIAAGVLDVHVSGPAEGPPVLLLHGFPQGADSWDAVLPALHDAGYRTIAPDQRGYSPGARPTGRAAYRLPELTSDALAVLADHAGGPAHVVGHDWGAAVAWRLAARYPDAVRSLTAVSVPPTAAFARSLVTTRQALASWYMAAFQIPWLPERLLRADARGYSPRLSAALRGTGQTRERARRDAARLADPAALTAALNWYRAILAADPRDADPAVTVPTLFVWSDGDTALTRQSTELAHRYVTGPYSYAELHGVSHWIPEEAPEQFSELLLAHLAAHPA</sequence>
<dbReference type="InterPro" id="IPR029058">
    <property type="entry name" value="AB_hydrolase_fold"/>
</dbReference>
<accession>A0A7G7MR93</accession>
<evidence type="ECO:0000256" key="1">
    <source>
        <dbReference type="ARBA" id="ARBA00022801"/>
    </source>
</evidence>
<organism evidence="3 4">
    <name type="scientific">Pseudonocardia petroleophila</name>
    <dbReference type="NCBI Taxonomy" id="37331"/>
    <lineage>
        <taxon>Bacteria</taxon>
        <taxon>Bacillati</taxon>
        <taxon>Actinomycetota</taxon>
        <taxon>Actinomycetes</taxon>
        <taxon>Pseudonocardiales</taxon>
        <taxon>Pseudonocardiaceae</taxon>
        <taxon>Pseudonocardia</taxon>
    </lineage>
</organism>
<proteinExistence type="predicted"/>
<dbReference type="KEGG" id="ppel:H6H00_02075"/>
<dbReference type="Proteomes" id="UP000515728">
    <property type="component" value="Chromosome"/>
</dbReference>
<keyword evidence="4" id="KW-1185">Reference proteome</keyword>
<dbReference type="AlphaFoldDB" id="A0A7G7MR93"/>
<gene>
    <name evidence="3" type="ORF">H6H00_02075</name>
</gene>
<evidence type="ECO:0000313" key="4">
    <source>
        <dbReference type="Proteomes" id="UP000515728"/>
    </source>
</evidence>
<dbReference type="PANTHER" id="PTHR43329">
    <property type="entry name" value="EPOXIDE HYDROLASE"/>
    <property type="match status" value="1"/>
</dbReference>
<dbReference type="InterPro" id="IPR000639">
    <property type="entry name" value="Epox_hydrolase-like"/>
</dbReference>
<protein>
    <submittedName>
        <fullName evidence="3">Alpha/beta fold hydrolase</fullName>
    </submittedName>
</protein>
<feature type="domain" description="AB hydrolase-1" evidence="2">
    <location>
        <begin position="68"/>
        <end position="289"/>
    </location>
</feature>
<dbReference type="GO" id="GO:0016787">
    <property type="term" value="F:hydrolase activity"/>
    <property type="evidence" value="ECO:0007669"/>
    <property type="project" value="UniProtKB-KW"/>
</dbReference>